<keyword evidence="2" id="KW-1185">Reference proteome</keyword>
<name>A0AAV7TQ68_PLEWA</name>
<evidence type="ECO:0008006" key="3">
    <source>
        <dbReference type="Google" id="ProtNLM"/>
    </source>
</evidence>
<reference evidence="1" key="1">
    <citation type="journal article" date="2022" name="bioRxiv">
        <title>Sequencing and chromosome-scale assembly of the giantPleurodeles waltlgenome.</title>
        <authorList>
            <person name="Brown T."/>
            <person name="Elewa A."/>
            <person name="Iarovenko S."/>
            <person name="Subramanian E."/>
            <person name="Araus A.J."/>
            <person name="Petzold A."/>
            <person name="Susuki M."/>
            <person name="Suzuki K.-i.T."/>
            <person name="Hayashi T."/>
            <person name="Toyoda A."/>
            <person name="Oliveira C."/>
            <person name="Osipova E."/>
            <person name="Leigh N.D."/>
            <person name="Simon A."/>
            <person name="Yun M.H."/>
        </authorList>
    </citation>
    <scope>NUCLEOTIDE SEQUENCE</scope>
    <source>
        <strain evidence="1">20211129_DDA</strain>
        <tissue evidence="1">Liver</tissue>
    </source>
</reference>
<protein>
    <recommendedName>
        <fullName evidence="3">Secreted protein</fullName>
    </recommendedName>
</protein>
<proteinExistence type="predicted"/>
<evidence type="ECO:0000313" key="1">
    <source>
        <dbReference type="EMBL" id="KAJ1178595.1"/>
    </source>
</evidence>
<accession>A0AAV7TQ68</accession>
<gene>
    <name evidence="1" type="ORF">NDU88_003840</name>
</gene>
<dbReference type="AlphaFoldDB" id="A0AAV7TQ68"/>
<evidence type="ECO:0000313" key="2">
    <source>
        <dbReference type="Proteomes" id="UP001066276"/>
    </source>
</evidence>
<sequence>MLPTSWLLVAAALDPPPLFSQAPRVRVRECRCATVPSRRVPLLPFTSQRRYQQTPTSASVLRRVHSCDCRATCCSFASLLLRNVSGWGSRHQGRLGREN</sequence>
<dbReference type="Proteomes" id="UP001066276">
    <property type="component" value="Chromosome 3_2"/>
</dbReference>
<dbReference type="EMBL" id="JANPWB010000006">
    <property type="protein sequence ID" value="KAJ1178595.1"/>
    <property type="molecule type" value="Genomic_DNA"/>
</dbReference>
<comment type="caution">
    <text evidence="1">The sequence shown here is derived from an EMBL/GenBank/DDBJ whole genome shotgun (WGS) entry which is preliminary data.</text>
</comment>
<organism evidence="1 2">
    <name type="scientific">Pleurodeles waltl</name>
    <name type="common">Iberian ribbed newt</name>
    <dbReference type="NCBI Taxonomy" id="8319"/>
    <lineage>
        <taxon>Eukaryota</taxon>
        <taxon>Metazoa</taxon>
        <taxon>Chordata</taxon>
        <taxon>Craniata</taxon>
        <taxon>Vertebrata</taxon>
        <taxon>Euteleostomi</taxon>
        <taxon>Amphibia</taxon>
        <taxon>Batrachia</taxon>
        <taxon>Caudata</taxon>
        <taxon>Salamandroidea</taxon>
        <taxon>Salamandridae</taxon>
        <taxon>Pleurodelinae</taxon>
        <taxon>Pleurodeles</taxon>
    </lineage>
</organism>